<reference evidence="1" key="1">
    <citation type="journal article" date="2022" name="Toxins">
        <title>Genomic Analysis of Sphingopyxis sp. USTB-05 for Biodegrading Cyanobacterial Hepatotoxins.</title>
        <authorList>
            <person name="Liu C."/>
            <person name="Xu Q."/>
            <person name="Zhao Z."/>
            <person name="Zhang H."/>
            <person name="Liu X."/>
            <person name="Yin C."/>
            <person name="Liu Y."/>
            <person name="Yan H."/>
        </authorList>
    </citation>
    <scope>NUCLEOTIDE SEQUENCE</scope>
    <source>
        <strain evidence="1">NBD5</strain>
    </source>
</reference>
<dbReference type="PIRSF" id="PIRSF029208">
    <property type="entry name" value="Phage_tail_GPU"/>
    <property type="match status" value="1"/>
</dbReference>
<dbReference type="RefSeq" id="WP_252166505.1">
    <property type="nucleotide sequence ID" value="NZ_CP084930.1"/>
</dbReference>
<accession>A0ABY4X702</accession>
<dbReference type="InterPro" id="IPR016912">
    <property type="entry name" value="Phage_P2_GpU"/>
</dbReference>
<name>A0ABY4X702_9SPHN</name>
<dbReference type="Pfam" id="PF06995">
    <property type="entry name" value="Phage_P2_GpU"/>
    <property type="match status" value="1"/>
</dbReference>
<dbReference type="EMBL" id="CP084930">
    <property type="protein sequence ID" value="USI72697.1"/>
    <property type="molecule type" value="Genomic_DNA"/>
</dbReference>
<dbReference type="Proteomes" id="UP001056937">
    <property type="component" value="Chromosome 1"/>
</dbReference>
<dbReference type="InterPro" id="IPR009734">
    <property type="entry name" value="Myoviridae_GpU"/>
</dbReference>
<evidence type="ECO:0000313" key="2">
    <source>
        <dbReference type="Proteomes" id="UP001056937"/>
    </source>
</evidence>
<organism evidence="1 2">
    <name type="scientific">Sphingomonas morindae</name>
    <dbReference type="NCBI Taxonomy" id="1541170"/>
    <lineage>
        <taxon>Bacteria</taxon>
        <taxon>Pseudomonadati</taxon>
        <taxon>Pseudomonadota</taxon>
        <taxon>Alphaproteobacteria</taxon>
        <taxon>Sphingomonadales</taxon>
        <taxon>Sphingomonadaceae</taxon>
        <taxon>Sphingomonas</taxon>
    </lineage>
</organism>
<keyword evidence="2" id="KW-1185">Reference proteome</keyword>
<gene>
    <name evidence="1" type="ORF">LHA26_15705</name>
</gene>
<proteinExistence type="predicted"/>
<sequence length="131" mass="14418">MALLSLGLFAFELATLAYDELQRRSEWRFARTPRVGARDAVQFVGPGDDTITLSGAVYQAIADGRVSLDTLRAMADQGEAAPLVCAAGTVYGDFVLERLDERHTDFWPDGTPRRIDFSIDLARVTDGRAPR</sequence>
<protein>
    <submittedName>
        <fullName evidence="1">Phage tail protein</fullName>
    </submittedName>
</protein>
<evidence type="ECO:0000313" key="1">
    <source>
        <dbReference type="EMBL" id="USI72697.1"/>
    </source>
</evidence>